<keyword evidence="1" id="KW-0472">Membrane</keyword>
<reference evidence="2" key="1">
    <citation type="submission" date="2023-07" db="EMBL/GenBank/DDBJ databases">
        <title>draft genome sequence of fig (Ficus carica).</title>
        <authorList>
            <person name="Takahashi T."/>
            <person name="Nishimura K."/>
        </authorList>
    </citation>
    <scope>NUCLEOTIDE SEQUENCE</scope>
</reference>
<dbReference type="Proteomes" id="UP001187192">
    <property type="component" value="Unassembled WGS sequence"/>
</dbReference>
<name>A0AA87Z7B2_FICCA</name>
<keyword evidence="3" id="KW-1185">Reference proteome</keyword>
<protein>
    <submittedName>
        <fullName evidence="2">Uncharacterized protein</fullName>
    </submittedName>
</protein>
<comment type="caution">
    <text evidence="2">The sequence shown here is derived from an EMBL/GenBank/DDBJ whole genome shotgun (WGS) entry which is preliminary data.</text>
</comment>
<organism evidence="2 3">
    <name type="scientific">Ficus carica</name>
    <name type="common">Common fig</name>
    <dbReference type="NCBI Taxonomy" id="3494"/>
    <lineage>
        <taxon>Eukaryota</taxon>
        <taxon>Viridiplantae</taxon>
        <taxon>Streptophyta</taxon>
        <taxon>Embryophyta</taxon>
        <taxon>Tracheophyta</taxon>
        <taxon>Spermatophyta</taxon>
        <taxon>Magnoliopsida</taxon>
        <taxon>eudicotyledons</taxon>
        <taxon>Gunneridae</taxon>
        <taxon>Pentapetalae</taxon>
        <taxon>rosids</taxon>
        <taxon>fabids</taxon>
        <taxon>Rosales</taxon>
        <taxon>Moraceae</taxon>
        <taxon>Ficeae</taxon>
        <taxon>Ficus</taxon>
    </lineage>
</organism>
<keyword evidence="1" id="KW-1133">Transmembrane helix</keyword>
<feature type="transmembrane region" description="Helical" evidence="1">
    <location>
        <begin position="12"/>
        <end position="34"/>
    </location>
</feature>
<accession>A0AA87Z7B2</accession>
<feature type="transmembrane region" description="Helical" evidence="1">
    <location>
        <begin position="180"/>
        <end position="199"/>
    </location>
</feature>
<dbReference type="AlphaFoldDB" id="A0AA87Z7B2"/>
<evidence type="ECO:0000313" key="3">
    <source>
        <dbReference type="Proteomes" id="UP001187192"/>
    </source>
</evidence>
<gene>
    <name evidence="2" type="ORF">TIFTF001_049644</name>
</gene>
<dbReference type="EMBL" id="BTGU01007320">
    <property type="protein sequence ID" value="GMN30888.1"/>
    <property type="molecule type" value="Genomic_DNA"/>
</dbReference>
<keyword evidence="1" id="KW-0812">Transmembrane</keyword>
<evidence type="ECO:0000313" key="2">
    <source>
        <dbReference type="EMBL" id="GMN30888.1"/>
    </source>
</evidence>
<sequence>MEISENAPSTSFSFLLYLLPYSCTSCCSLALLVLRQPSFASHVEVRVLHFLITDRSNVVGGGLRGRGEATKKQYYRRNLFILAVEGLVLGRSVGRLPSPMGRMGLDLRRECTEATTTQSVRSAIRNPKKLGDGGVSTVEEEIRCKGGPSSPTTAWRRLSTAGLREFRSGEDISRALGGGGWALVGVLTVVGLGVVGVLASSPGFGGGAKGSTSGAGGGAWEVCCWCLGGCFRRGWGGERKRLEREWRYSGW</sequence>
<evidence type="ECO:0000256" key="1">
    <source>
        <dbReference type="SAM" id="Phobius"/>
    </source>
</evidence>
<proteinExistence type="predicted"/>